<dbReference type="EMBL" id="HE575319">
    <property type="protein sequence ID" value="CCC91013.1"/>
    <property type="molecule type" value="Genomic_DNA"/>
</dbReference>
<sequence>MFPRPRFAASAVEVLRKSQKRLNDLYAELVRSFETTDDAACTSCNITGWRVVLRLEEELVRRQRSQDIEDLFAVSDRWWEESDGGETDLSGDALHSGDVKMRWAAARKRYVGQDHVWDSLTRHFLNVSIFNVEKPTVIVLFGPSGYGKSEAARLIACALHGCKPSRAETDGYLVHIHLPSFCTKDSIYSLVDPPAAHVGEGLLLSALRRNNEAVVVLDEFEKGAAEAIQHLWLSAFQKHGTLRSLKDASRTVSTDRVTFVLTCNIAAEVIQRDEGRYLGASTEEERKAIRDEWVELCRAVCRDTMHEPFVNRVDYFLPFAPYTAKEKEKFVKLQLSRIMLDQQRRGIQLCVTPNLVKVLSSQLKTFHSSHVEGKLMPLLMKVHQRKWGRAVLTSEERVCGQLYVVVPVTERCDGEETWETLHRGLASLAVYEKPKNITLMPHSEAPRTTEGAIVDPVKHTPLEATEASLMSGVGKNSDGHSSFTDRSSFKARSKSLSVDVRRVSHSKKELDCLMSLETELERKLRVDLEKAEALLVEKDLEISYLKEKVLRLEKIVAVLLANVLCFAFLLSMIVGMKTVLIISIALLVSMTLLVGMPFKLLISSLSVLYGILGPYGSAAGVGVVSVWLISTARSAAYC</sequence>
<dbReference type="InterPro" id="IPR027417">
    <property type="entry name" value="P-loop_NTPase"/>
</dbReference>
<evidence type="ECO:0000256" key="3">
    <source>
        <dbReference type="SAM" id="Phobius"/>
    </source>
</evidence>
<name>G0UNQ3_TRYCI</name>
<keyword evidence="2" id="KW-0067">ATP-binding</keyword>
<keyword evidence="3" id="KW-1133">Transmembrane helix</keyword>
<dbReference type="GO" id="GO:0005524">
    <property type="term" value="F:ATP binding"/>
    <property type="evidence" value="ECO:0007669"/>
    <property type="project" value="UniProtKB-KW"/>
</dbReference>
<evidence type="ECO:0000259" key="4">
    <source>
        <dbReference type="Pfam" id="PF07724"/>
    </source>
</evidence>
<reference evidence="5" key="1">
    <citation type="journal article" date="2012" name="Proc. Natl. Acad. Sci. U.S.A.">
        <title>Antigenic diversity is generated by distinct evolutionary mechanisms in African trypanosome species.</title>
        <authorList>
            <person name="Jackson A.P."/>
            <person name="Berry A."/>
            <person name="Aslett M."/>
            <person name="Allison H.C."/>
            <person name="Burton P."/>
            <person name="Vavrova-Anderson J."/>
            <person name="Brown R."/>
            <person name="Browne H."/>
            <person name="Corton N."/>
            <person name="Hauser H."/>
            <person name="Gamble J."/>
            <person name="Gilderthorp R."/>
            <person name="Marcello L."/>
            <person name="McQuillan J."/>
            <person name="Otto T.D."/>
            <person name="Quail M.A."/>
            <person name="Sanders M.J."/>
            <person name="van Tonder A."/>
            <person name="Ginger M.L."/>
            <person name="Field M.C."/>
            <person name="Barry J.D."/>
            <person name="Hertz-Fowler C."/>
            <person name="Berriman M."/>
        </authorList>
    </citation>
    <scope>NUCLEOTIDE SEQUENCE</scope>
    <source>
        <strain evidence="5">IL3000</strain>
    </source>
</reference>
<feature type="transmembrane region" description="Helical" evidence="3">
    <location>
        <begin position="555"/>
        <end position="574"/>
    </location>
</feature>
<dbReference type="SUPFAM" id="SSF52540">
    <property type="entry name" value="P-loop containing nucleoside triphosphate hydrolases"/>
    <property type="match status" value="1"/>
</dbReference>
<dbReference type="Pfam" id="PF07724">
    <property type="entry name" value="AAA_2"/>
    <property type="match status" value="1"/>
</dbReference>
<dbReference type="VEuPathDB" id="TriTrypDB:TcIL3000_6_2550"/>
<dbReference type="GO" id="GO:0016887">
    <property type="term" value="F:ATP hydrolysis activity"/>
    <property type="evidence" value="ECO:0007669"/>
    <property type="project" value="InterPro"/>
</dbReference>
<evidence type="ECO:0000256" key="1">
    <source>
        <dbReference type="ARBA" id="ARBA00022741"/>
    </source>
</evidence>
<keyword evidence="3" id="KW-0472">Membrane</keyword>
<dbReference type="AlphaFoldDB" id="G0UNQ3"/>
<dbReference type="PANTHER" id="PTHR11638">
    <property type="entry name" value="ATP-DEPENDENT CLP PROTEASE"/>
    <property type="match status" value="1"/>
</dbReference>
<dbReference type="GO" id="GO:0034605">
    <property type="term" value="P:cellular response to heat"/>
    <property type="evidence" value="ECO:0007669"/>
    <property type="project" value="TreeGrafter"/>
</dbReference>
<dbReference type="InterPro" id="IPR050130">
    <property type="entry name" value="ClpA_ClpB"/>
</dbReference>
<dbReference type="InterPro" id="IPR003959">
    <property type="entry name" value="ATPase_AAA_core"/>
</dbReference>
<dbReference type="PANTHER" id="PTHR11638:SF89">
    <property type="entry name" value="AAA+ ATPASE DOMAIN-CONTAINING PROTEIN"/>
    <property type="match status" value="1"/>
</dbReference>
<dbReference type="Gene3D" id="3.40.50.300">
    <property type="entry name" value="P-loop containing nucleotide triphosphate hydrolases"/>
    <property type="match status" value="1"/>
</dbReference>
<evidence type="ECO:0000256" key="2">
    <source>
        <dbReference type="ARBA" id="ARBA00022840"/>
    </source>
</evidence>
<keyword evidence="3" id="KW-0812">Transmembrane</keyword>
<feature type="domain" description="ATPase AAA-type core" evidence="4">
    <location>
        <begin position="137"/>
        <end position="314"/>
    </location>
</feature>
<keyword evidence="1" id="KW-0547">Nucleotide-binding</keyword>
<protein>
    <recommendedName>
        <fullName evidence="4">ATPase AAA-type core domain-containing protein</fullName>
    </recommendedName>
</protein>
<feature type="transmembrane region" description="Helical" evidence="3">
    <location>
        <begin position="580"/>
        <end position="600"/>
    </location>
</feature>
<accession>G0UNQ3</accession>
<feature type="transmembrane region" description="Helical" evidence="3">
    <location>
        <begin position="607"/>
        <end position="629"/>
    </location>
</feature>
<evidence type="ECO:0000313" key="5">
    <source>
        <dbReference type="EMBL" id="CCC91013.1"/>
    </source>
</evidence>
<gene>
    <name evidence="5" type="ORF">TCIL3000_6_2550</name>
</gene>
<dbReference type="GO" id="GO:0005737">
    <property type="term" value="C:cytoplasm"/>
    <property type="evidence" value="ECO:0007669"/>
    <property type="project" value="TreeGrafter"/>
</dbReference>
<proteinExistence type="predicted"/>
<organism evidence="5">
    <name type="scientific">Trypanosoma congolense (strain IL3000)</name>
    <dbReference type="NCBI Taxonomy" id="1068625"/>
    <lineage>
        <taxon>Eukaryota</taxon>
        <taxon>Discoba</taxon>
        <taxon>Euglenozoa</taxon>
        <taxon>Kinetoplastea</taxon>
        <taxon>Metakinetoplastina</taxon>
        <taxon>Trypanosomatida</taxon>
        <taxon>Trypanosomatidae</taxon>
        <taxon>Trypanosoma</taxon>
        <taxon>Nannomonas</taxon>
    </lineage>
</organism>